<proteinExistence type="predicted"/>
<keyword evidence="1" id="KW-1133">Transmembrane helix</keyword>
<dbReference type="EMBL" id="UAWN01000001">
    <property type="protein sequence ID" value="SQC05458.1"/>
    <property type="molecule type" value="Genomic_DNA"/>
</dbReference>
<evidence type="ECO:0000256" key="1">
    <source>
        <dbReference type="SAM" id="Phobius"/>
    </source>
</evidence>
<name>A0A2X3BJH5_KLEPN</name>
<keyword evidence="1" id="KW-0472">Membrane</keyword>
<dbReference type="Proteomes" id="UP000251088">
    <property type="component" value="Unassembled WGS sequence"/>
</dbReference>
<keyword evidence="1" id="KW-0812">Transmembrane</keyword>
<evidence type="ECO:0000313" key="2">
    <source>
        <dbReference type="EMBL" id="SQC05458.1"/>
    </source>
</evidence>
<protein>
    <submittedName>
        <fullName evidence="2">Ethanolamine permease</fullName>
    </submittedName>
</protein>
<gene>
    <name evidence="2" type="ORF">NCTC9128_00056</name>
</gene>
<feature type="transmembrane region" description="Helical" evidence="1">
    <location>
        <begin position="6"/>
        <end position="31"/>
    </location>
</feature>
<dbReference type="AlphaFoldDB" id="A0A2X3BJH5"/>
<accession>A0A2X3BJH5</accession>
<evidence type="ECO:0000313" key="3">
    <source>
        <dbReference type="Proteomes" id="UP000251088"/>
    </source>
</evidence>
<reference evidence="2 3" key="1">
    <citation type="submission" date="2018-06" db="EMBL/GenBank/DDBJ databases">
        <authorList>
            <consortium name="Pathogen Informatics"/>
            <person name="Doyle S."/>
        </authorList>
    </citation>
    <scope>NUCLEOTIDE SEQUENCE [LARGE SCALE GENOMIC DNA]</scope>
    <source>
        <strain evidence="2 3">NCTC9128</strain>
    </source>
</reference>
<organism evidence="2 3">
    <name type="scientific">Klebsiella pneumoniae</name>
    <dbReference type="NCBI Taxonomy" id="573"/>
    <lineage>
        <taxon>Bacteria</taxon>
        <taxon>Pseudomonadati</taxon>
        <taxon>Pseudomonadota</taxon>
        <taxon>Gammaproteobacteria</taxon>
        <taxon>Enterobacterales</taxon>
        <taxon>Enterobacteriaceae</taxon>
        <taxon>Klebsiella/Raoultella group</taxon>
        <taxon>Klebsiella</taxon>
        <taxon>Klebsiella pneumoniae complex</taxon>
    </lineage>
</organism>
<sequence length="51" mass="5743">MAVLCLVAMVWYNLLLALIFAAMMLGGYLWFRKTAAARERAPVDPQLRTVS</sequence>